<gene>
    <name evidence="1" type="ORF">J21TS7_00760</name>
</gene>
<sequence>MSLGDVYMVFLSDIILYLERVRVNKIEDWRRKWSKAEDGTDEVLGEKLKGAKGSGKRGI</sequence>
<name>A0ABQ4L567_9BACL</name>
<evidence type="ECO:0000313" key="2">
    <source>
        <dbReference type="Proteomes" id="UP000676601"/>
    </source>
</evidence>
<dbReference type="EMBL" id="BORU01000001">
    <property type="protein sequence ID" value="GIO51758.1"/>
    <property type="molecule type" value="Genomic_DNA"/>
</dbReference>
<comment type="caution">
    <text evidence="1">The sequence shown here is derived from an EMBL/GenBank/DDBJ whole genome shotgun (WGS) entry which is preliminary data.</text>
</comment>
<evidence type="ECO:0000313" key="1">
    <source>
        <dbReference type="EMBL" id="GIO51758.1"/>
    </source>
</evidence>
<organism evidence="1 2">
    <name type="scientific">Paenibacillus cineris</name>
    <dbReference type="NCBI Taxonomy" id="237530"/>
    <lineage>
        <taxon>Bacteria</taxon>
        <taxon>Bacillati</taxon>
        <taxon>Bacillota</taxon>
        <taxon>Bacilli</taxon>
        <taxon>Bacillales</taxon>
        <taxon>Paenibacillaceae</taxon>
        <taxon>Paenibacillus</taxon>
    </lineage>
</organism>
<dbReference type="Proteomes" id="UP000676601">
    <property type="component" value="Unassembled WGS sequence"/>
</dbReference>
<accession>A0ABQ4L567</accession>
<keyword evidence="2" id="KW-1185">Reference proteome</keyword>
<protein>
    <submittedName>
        <fullName evidence="1">Uncharacterized protein</fullName>
    </submittedName>
</protein>
<proteinExistence type="predicted"/>
<reference evidence="1 2" key="1">
    <citation type="submission" date="2021-03" db="EMBL/GenBank/DDBJ databases">
        <title>Antimicrobial resistance genes in bacteria isolated from Japanese honey, and their potential for conferring macrolide and lincosamide resistance in the American foulbrood pathogen Paenibacillus larvae.</title>
        <authorList>
            <person name="Okamoto M."/>
            <person name="Kumagai M."/>
            <person name="Kanamori H."/>
            <person name="Takamatsu D."/>
        </authorList>
    </citation>
    <scope>NUCLEOTIDE SEQUENCE [LARGE SCALE GENOMIC DNA]</scope>
    <source>
        <strain evidence="1 2">J21TS7</strain>
    </source>
</reference>